<dbReference type="RefSeq" id="XP_657947.1">
    <property type="nucleotide sequence ID" value="XM_652855.1"/>
</dbReference>
<dbReference type="EMBL" id="BN001308">
    <property type="protein sequence ID" value="CBF89683.1"/>
    <property type="molecule type" value="Genomic_DNA"/>
</dbReference>
<feature type="domain" description="Myb-like DNA-binding" evidence="2">
    <location>
        <begin position="30"/>
        <end position="75"/>
    </location>
</feature>
<gene>
    <name evidence="3" type="ORF">ANIA_00343</name>
</gene>
<keyword evidence="4" id="KW-1185">Reference proteome</keyword>
<dbReference type="InterPro" id="IPR054505">
    <property type="entry name" value="Myb_DNA-bind_8"/>
</dbReference>
<dbReference type="HOGENOM" id="CLU_072126_0_0_1"/>
<accession>Q5BGI7</accession>
<dbReference type="GeneID" id="2876120"/>
<proteinExistence type="predicted"/>
<evidence type="ECO:0000313" key="4">
    <source>
        <dbReference type="Proteomes" id="UP000000560"/>
    </source>
</evidence>
<dbReference type="KEGG" id="ani:ANIA_00343"/>
<dbReference type="Proteomes" id="UP000000560">
    <property type="component" value="Chromosome VIII"/>
</dbReference>
<dbReference type="AlphaFoldDB" id="Q5BGI7"/>
<reference evidence="4" key="1">
    <citation type="journal article" date="2005" name="Nature">
        <title>Sequencing of Aspergillus nidulans and comparative analysis with A. fumigatus and A. oryzae.</title>
        <authorList>
            <person name="Galagan J.E."/>
            <person name="Calvo S.E."/>
            <person name="Cuomo C."/>
            <person name="Ma L.J."/>
            <person name="Wortman J.R."/>
            <person name="Batzoglou S."/>
            <person name="Lee S.I."/>
            <person name="Basturkmen M."/>
            <person name="Spevak C.C."/>
            <person name="Clutterbuck J."/>
            <person name="Kapitonov V."/>
            <person name="Jurka J."/>
            <person name="Scazzocchio C."/>
            <person name="Farman M."/>
            <person name="Butler J."/>
            <person name="Purcell S."/>
            <person name="Harris S."/>
            <person name="Braus G.H."/>
            <person name="Draht O."/>
            <person name="Busch S."/>
            <person name="D'Enfert C."/>
            <person name="Bouchier C."/>
            <person name="Goldman G.H."/>
            <person name="Bell-Pedersen D."/>
            <person name="Griffiths-Jones S."/>
            <person name="Doonan J.H."/>
            <person name="Yu J."/>
            <person name="Vienken K."/>
            <person name="Pain A."/>
            <person name="Freitag M."/>
            <person name="Selker E.U."/>
            <person name="Archer D.B."/>
            <person name="Penalva M.A."/>
            <person name="Oakley B.R."/>
            <person name="Momany M."/>
            <person name="Tanaka T."/>
            <person name="Kumagai T."/>
            <person name="Asai K."/>
            <person name="Machida M."/>
            <person name="Nierman W.C."/>
            <person name="Denning D.W."/>
            <person name="Caddick M."/>
            <person name="Hynes M."/>
            <person name="Paoletti M."/>
            <person name="Fischer R."/>
            <person name="Miller B."/>
            <person name="Dyer P."/>
            <person name="Sachs M.S."/>
            <person name="Osmani S.A."/>
            <person name="Birren B.W."/>
        </authorList>
    </citation>
    <scope>NUCLEOTIDE SEQUENCE [LARGE SCALE GENOMIC DNA]</scope>
    <source>
        <strain evidence="4">FGSC A4 / ATCC 38163 / CBS 112.46 / NRRL 194 / M139</strain>
    </source>
</reference>
<name>Q5BGI7_EMENI</name>
<feature type="region of interest" description="Disordered" evidence="1">
    <location>
        <begin position="76"/>
        <end position="144"/>
    </location>
</feature>
<dbReference type="VEuPathDB" id="FungiDB:AN0343"/>
<dbReference type="Pfam" id="PF22980">
    <property type="entry name" value="Myb_DNA-bind_8"/>
    <property type="match status" value="1"/>
</dbReference>
<feature type="compositionally biased region" description="Low complexity" evidence="1">
    <location>
        <begin position="88"/>
        <end position="97"/>
    </location>
</feature>
<sequence length="263" mass="29212">MSPVKDSSSAMNSAPIVVRRSKTMPIDSPTAKFLYTIIKQLDLKGIDWSLVASQLEISNGHAARMRYHRFRNQMEGYQPQQRKRPANKSSSKTSTGSCKAGLQKGSSPMRSPTPIPMTKTEPPEEGQCEPKSPSIKPEQHAPGQQVPHLANIPQYGSRIISAPFPHSQRHPHSAAFLPSIATPYHYQMSPLTSELRISSSPAYSSTPHYPPVPVYETGYRSPVAWTPVKAEPRTLPEEYKGLEIAETSTVKEEVQDEIIIRND</sequence>
<protein>
    <recommendedName>
        <fullName evidence="2">Myb-like DNA-binding domain-containing protein</fullName>
    </recommendedName>
</protein>
<organism evidence="3 4">
    <name type="scientific">Emericella nidulans (strain FGSC A4 / ATCC 38163 / CBS 112.46 / NRRL 194 / M139)</name>
    <name type="common">Aspergillus nidulans</name>
    <dbReference type="NCBI Taxonomy" id="227321"/>
    <lineage>
        <taxon>Eukaryota</taxon>
        <taxon>Fungi</taxon>
        <taxon>Dikarya</taxon>
        <taxon>Ascomycota</taxon>
        <taxon>Pezizomycotina</taxon>
        <taxon>Eurotiomycetes</taxon>
        <taxon>Eurotiomycetidae</taxon>
        <taxon>Eurotiales</taxon>
        <taxon>Aspergillaceae</taxon>
        <taxon>Aspergillus</taxon>
        <taxon>Aspergillus subgen. Nidulantes</taxon>
    </lineage>
</organism>
<evidence type="ECO:0000313" key="3">
    <source>
        <dbReference type="EMBL" id="CBF89683.1"/>
    </source>
</evidence>
<evidence type="ECO:0000256" key="1">
    <source>
        <dbReference type="SAM" id="MobiDB-lite"/>
    </source>
</evidence>
<reference evidence="4" key="2">
    <citation type="journal article" date="2009" name="Fungal Genet. Biol.">
        <title>The 2008 update of the Aspergillus nidulans genome annotation: a community effort.</title>
        <authorList>
            <person name="Wortman J.R."/>
            <person name="Gilsenan J.M."/>
            <person name="Joardar V."/>
            <person name="Deegan J."/>
            <person name="Clutterbuck J."/>
            <person name="Andersen M.R."/>
            <person name="Archer D."/>
            <person name="Bencina M."/>
            <person name="Braus G."/>
            <person name="Coutinho P."/>
            <person name="von Dohren H."/>
            <person name="Doonan J."/>
            <person name="Driessen A.J."/>
            <person name="Durek P."/>
            <person name="Espeso E."/>
            <person name="Fekete E."/>
            <person name="Flipphi M."/>
            <person name="Estrada C.G."/>
            <person name="Geysens S."/>
            <person name="Goldman G."/>
            <person name="de Groot P.W."/>
            <person name="Hansen K."/>
            <person name="Harris S.D."/>
            <person name="Heinekamp T."/>
            <person name="Helmstaedt K."/>
            <person name="Henrissat B."/>
            <person name="Hofmann G."/>
            <person name="Homan T."/>
            <person name="Horio T."/>
            <person name="Horiuchi H."/>
            <person name="James S."/>
            <person name="Jones M."/>
            <person name="Karaffa L."/>
            <person name="Karanyi Z."/>
            <person name="Kato M."/>
            <person name="Keller N."/>
            <person name="Kelly D.E."/>
            <person name="Kiel J.A."/>
            <person name="Kim J.M."/>
            <person name="van der Klei I.J."/>
            <person name="Klis F.M."/>
            <person name="Kovalchuk A."/>
            <person name="Krasevec N."/>
            <person name="Kubicek C.P."/>
            <person name="Liu B."/>
            <person name="Maccabe A."/>
            <person name="Meyer V."/>
            <person name="Mirabito P."/>
            <person name="Miskei M."/>
            <person name="Mos M."/>
            <person name="Mullins J."/>
            <person name="Nelson D.R."/>
            <person name="Nielsen J."/>
            <person name="Oakley B.R."/>
            <person name="Osmani S.A."/>
            <person name="Pakula T."/>
            <person name="Paszewski A."/>
            <person name="Paulsen I."/>
            <person name="Pilsyk S."/>
            <person name="Pocsi I."/>
            <person name="Punt P.J."/>
            <person name="Ram A.F."/>
            <person name="Ren Q."/>
            <person name="Robellet X."/>
            <person name="Robson G."/>
            <person name="Seiboth B."/>
            <person name="van Solingen P."/>
            <person name="Specht T."/>
            <person name="Sun J."/>
            <person name="Taheri-Talesh N."/>
            <person name="Takeshita N."/>
            <person name="Ussery D."/>
            <person name="vanKuyk P.A."/>
            <person name="Visser H."/>
            <person name="van de Vondervoort P.J."/>
            <person name="de Vries R.P."/>
            <person name="Walton J."/>
            <person name="Xiang X."/>
            <person name="Xiong Y."/>
            <person name="Zeng A.P."/>
            <person name="Brandt B.W."/>
            <person name="Cornell M.J."/>
            <person name="van den Hondel C.A."/>
            <person name="Visser J."/>
            <person name="Oliver S.G."/>
            <person name="Turner G."/>
        </authorList>
    </citation>
    <scope>GENOME REANNOTATION</scope>
    <source>
        <strain evidence="4">FGSC A4 / ATCC 38163 / CBS 112.46 / NRRL 194 / M139</strain>
    </source>
</reference>
<dbReference type="eggNOG" id="ENOG502QU1R">
    <property type="taxonomic scope" value="Eukaryota"/>
</dbReference>
<accession>C8VTZ6</accession>
<dbReference type="InParanoid" id="Q5BGI7"/>
<dbReference type="STRING" id="227321.Q5BGI7"/>
<dbReference type="OMA" id="VGFEHQT"/>
<evidence type="ECO:0000259" key="2">
    <source>
        <dbReference type="Pfam" id="PF22980"/>
    </source>
</evidence>
<dbReference type="OrthoDB" id="3944408at2759"/>